<dbReference type="EMBL" id="LT607413">
    <property type="protein sequence ID" value="SCE93523.1"/>
    <property type="molecule type" value="Genomic_DNA"/>
</dbReference>
<dbReference type="AlphaFoldDB" id="A0A1C4WBF1"/>
<feature type="transmembrane region" description="Helical" evidence="1">
    <location>
        <begin position="12"/>
        <end position="33"/>
    </location>
</feature>
<evidence type="ECO:0000313" key="3">
    <source>
        <dbReference type="Proteomes" id="UP000198253"/>
    </source>
</evidence>
<organism evidence="2 3">
    <name type="scientific">Micromonospora echinospora</name>
    <name type="common">Micromonospora purpurea</name>
    <dbReference type="NCBI Taxonomy" id="1877"/>
    <lineage>
        <taxon>Bacteria</taxon>
        <taxon>Bacillati</taxon>
        <taxon>Actinomycetota</taxon>
        <taxon>Actinomycetes</taxon>
        <taxon>Micromonosporales</taxon>
        <taxon>Micromonosporaceae</taxon>
        <taxon>Micromonospora</taxon>
    </lineage>
</organism>
<reference evidence="3" key="1">
    <citation type="submission" date="2016-06" db="EMBL/GenBank/DDBJ databases">
        <authorList>
            <person name="Varghese N."/>
            <person name="Submissions Spin"/>
        </authorList>
    </citation>
    <scope>NUCLEOTIDE SEQUENCE [LARGE SCALE GENOMIC DNA]</scope>
    <source>
        <strain evidence="3">DSM 43816</strain>
    </source>
</reference>
<accession>A0A1C4WBF1</accession>
<name>A0A1C4WBF1_MICEC</name>
<gene>
    <name evidence="2" type="ORF">GA0070618_2034</name>
</gene>
<keyword evidence="1" id="KW-0472">Membrane</keyword>
<sequence>MPGMGALKPWHIAVLLCVVVTAALVVGLVALLVKRSGRR</sequence>
<evidence type="ECO:0000313" key="2">
    <source>
        <dbReference type="EMBL" id="SCE93523.1"/>
    </source>
</evidence>
<dbReference type="Proteomes" id="UP000198253">
    <property type="component" value="Chromosome I"/>
</dbReference>
<protein>
    <submittedName>
        <fullName evidence="2">Uncharacterized protein</fullName>
    </submittedName>
</protein>
<keyword evidence="1" id="KW-0812">Transmembrane</keyword>
<keyword evidence="3" id="KW-1185">Reference proteome</keyword>
<proteinExistence type="predicted"/>
<dbReference type="InParanoid" id="A0A1C4WBF1"/>
<keyword evidence="1" id="KW-1133">Transmembrane helix</keyword>
<evidence type="ECO:0000256" key="1">
    <source>
        <dbReference type="SAM" id="Phobius"/>
    </source>
</evidence>